<dbReference type="SUPFAM" id="SSF52266">
    <property type="entry name" value="SGNH hydrolase"/>
    <property type="match status" value="1"/>
</dbReference>
<reference evidence="4" key="1">
    <citation type="submission" date="2020-10" db="EMBL/GenBank/DDBJ databases">
        <authorList>
            <person name="Gilroy R."/>
        </authorList>
    </citation>
    <scope>NUCLEOTIDE SEQUENCE</scope>
    <source>
        <strain evidence="4">11167</strain>
    </source>
</reference>
<organism evidence="4 5">
    <name type="scientific">Candidatus Aphodenecus pullistercoris</name>
    <dbReference type="NCBI Taxonomy" id="2840669"/>
    <lineage>
        <taxon>Bacteria</taxon>
        <taxon>Pseudomonadati</taxon>
        <taxon>Spirochaetota</taxon>
        <taxon>Spirochaetia</taxon>
        <taxon>Spirochaetales</taxon>
        <taxon>Candidatus Aphodenecus</taxon>
    </lineage>
</organism>
<feature type="domain" description="SGNH hydrolase-type esterase" evidence="3">
    <location>
        <begin position="6"/>
        <end position="173"/>
    </location>
</feature>
<dbReference type="AlphaFoldDB" id="A0A9D9H9Y4"/>
<evidence type="ECO:0000313" key="5">
    <source>
        <dbReference type="Proteomes" id="UP000823633"/>
    </source>
</evidence>
<dbReference type="PANTHER" id="PTHR43695">
    <property type="entry name" value="PUTATIVE (AFU_ORTHOLOGUE AFUA_2G17250)-RELATED"/>
    <property type="match status" value="1"/>
</dbReference>
<gene>
    <name evidence="4" type="ORF">IAC42_08430</name>
</gene>
<sequence length="221" mass="25284">MSKVFLLGDSTCAAKADGARPETGWGEMFSPYLAEGWSLRNLAVNGRSTRMILLEGIFYDCFWEAEEGDWVIIQFGHNENKPEDYRRTEPYGSFTFNLCYMVDNLAAKGVSCVLASPISRRRFVDGHAQNTHFDYPEAMEAVARQKGIPFVEMTRRTLGELERMGEEESLKWFMNFPAGVYPNYPEGDEDNTHLRPEGAKAVARMMYEGLRDYNLPFLKKD</sequence>
<dbReference type="Gene3D" id="3.40.50.1110">
    <property type="entry name" value="SGNH hydrolase"/>
    <property type="match status" value="1"/>
</dbReference>
<evidence type="ECO:0000313" key="4">
    <source>
        <dbReference type="EMBL" id="MBO8443761.1"/>
    </source>
</evidence>
<dbReference type="InterPro" id="IPR013830">
    <property type="entry name" value="SGNH_hydro"/>
</dbReference>
<dbReference type="PANTHER" id="PTHR43695:SF1">
    <property type="entry name" value="RHAMNOGALACTURONAN ACETYLESTERASE"/>
    <property type="match status" value="1"/>
</dbReference>
<accession>A0A9D9H9Y4</accession>
<dbReference type="InterPro" id="IPR037459">
    <property type="entry name" value="RhgT-like"/>
</dbReference>
<comment type="similarity">
    <text evidence="1">Belongs to the 'GDSL' lipolytic enzyme family.</text>
</comment>
<evidence type="ECO:0000256" key="1">
    <source>
        <dbReference type="ARBA" id="ARBA00008668"/>
    </source>
</evidence>
<keyword evidence="2" id="KW-0378">Hydrolase</keyword>
<proteinExistence type="inferred from homology"/>
<dbReference type="EMBL" id="JADIMU010000056">
    <property type="protein sequence ID" value="MBO8443761.1"/>
    <property type="molecule type" value="Genomic_DNA"/>
</dbReference>
<dbReference type="GO" id="GO:0016788">
    <property type="term" value="F:hydrolase activity, acting on ester bonds"/>
    <property type="evidence" value="ECO:0007669"/>
    <property type="project" value="UniProtKB-ARBA"/>
</dbReference>
<reference evidence="4" key="2">
    <citation type="journal article" date="2021" name="PeerJ">
        <title>Extensive microbial diversity within the chicken gut microbiome revealed by metagenomics and culture.</title>
        <authorList>
            <person name="Gilroy R."/>
            <person name="Ravi A."/>
            <person name="Getino M."/>
            <person name="Pursley I."/>
            <person name="Horton D.L."/>
            <person name="Alikhan N.F."/>
            <person name="Baker D."/>
            <person name="Gharbi K."/>
            <person name="Hall N."/>
            <person name="Watson M."/>
            <person name="Adriaenssens E.M."/>
            <person name="Foster-Nyarko E."/>
            <person name="Jarju S."/>
            <person name="Secka A."/>
            <person name="Antonio M."/>
            <person name="Oren A."/>
            <person name="Chaudhuri R.R."/>
            <person name="La Ragione R."/>
            <person name="Hildebrand F."/>
            <person name="Pallen M.J."/>
        </authorList>
    </citation>
    <scope>NUCLEOTIDE SEQUENCE</scope>
    <source>
        <strain evidence="4">11167</strain>
    </source>
</reference>
<dbReference type="InterPro" id="IPR036514">
    <property type="entry name" value="SGNH_hydro_sf"/>
</dbReference>
<protein>
    <submittedName>
        <fullName evidence="4">Rhamnogalacturonan acetylesterase</fullName>
    </submittedName>
</protein>
<dbReference type="CDD" id="cd01821">
    <property type="entry name" value="Rhamnogalacturan_acetylesterase_like"/>
    <property type="match status" value="1"/>
</dbReference>
<name>A0A9D9H9Y4_9SPIR</name>
<comment type="caution">
    <text evidence="4">The sequence shown here is derived from an EMBL/GenBank/DDBJ whole genome shotgun (WGS) entry which is preliminary data.</text>
</comment>
<dbReference type="Proteomes" id="UP000823633">
    <property type="component" value="Unassembled WGS sequence"/>
</dbReference>
<evidence type="ECO:0000256" key="2">
    <source>
        <dbReference type="ARBA" id="ARBA00022801"/>
    </source>
</evidence>
<evidence type="ECO:0000259" key="3">
    <source>
        <dbReference type="Pfam" id="PF13472"/>
    </source>
</evidence>
<dbReference type="Pfam" id="PF13472">
    <property type="entry name" value="Lipase_GDSL_2"/>
    <property type="match status" value="1"/>
</dbReference>